<accession>A0ACC5QWY5</accession>
<protein>
    <submittedName>
        <fullName evidence="1">Penicillin-binding protein 1C</fullName>
    </submittedName>
</protein>
<dbReference type="EMBL" id="JAENHL010000003">
    <property type="protein sequence ID" value="MBK1864894.1"/>
    <property type="molecule type" value="Genomic_DNA"/>
</dbReference>
<organism evidence="1 2">
    <name type="scientific">Taklimakanibacter albus</name>
    <dbReference type="NCBI Taxonomy" id="2800327"/>
    <lineage>
        <taxon>Bacteria</taxon>
        <taxon>Pseudomonadati</taxon>
        <taxon>Pseudomonadota</taxon>
        <taxon>Alphaproteobacteria</taxon>
        <taxon>Hyphomicrobiales</taxon>
        <taxon>Aestuariivirgaceae</taxon>
        <taxon>Taklimakanibacter</taxon>
    </lineage>
</organism>
<reference evidence="1" key="1">
    <citation type="submission" date="2021-01" db="EMBL/GenBank/DDBJ databases">
        <authorList>
            <person name="Sun Q."/>
        </authorList>
    </citation>
    <scope>NUCLEOTIDE SEQUENCE</scope>
    <source>
        <strain evidence="1">YIM B02566</strain>
    </source>
</reference>
<sequence length="715" mass="77832">MRKTARNDADTKERRRGRRFQFLYAAVFTTILVVNAGGFAISEAMRRMGPLPLGENLSYSPLVLDRDGRLLRPFTTEEGYWRLPAKPEEVDRRFLAMLIAYEDRRFYAHYGVDPVAMFRAAWQFAWHGRIVSGGSTITMQVARLLEPRPERTLGAKFAEMIRAVQLESRLSKDEILSLYLALAPYGGNLEGTRAAALAYFGKEPRHLSAAEAALLVALPQAPETRRPDRFPKTARAARDRVLRLLMGKGLINEDQVLAAEAEPAPDGRQLFPLHAAHLAERLVKQDRVAKKRINIVETTTISRPLQEQLETLARERAVALGGKISVAIIALDNATGEVRAHVGGVGYFDKGRAGQIDLALALRSPGSTLKPFIYGLAFEDGLAHPETLVDDRPMRFGIYRPENFDEAFQGTVTMRRALQQSLNMPAVLLLNALGPNRLIARMTNAGAAPKLPADAAPGLAVGLGGAGVKLTDLATLYLALAREGEALPIIWRKQDRATAAAPRRLFDKAAAWQVGDVLIDAPPPLNALPGQIAYKTGTSYGYRDAWAVGYDGANTVAVWVGRPDNEPVSNLIGRTAAAPILFDAFSRIAEKRTPLPPAPEGVLFARTSDLPPALQRFRPNSLPEIASSGPGDAPLVISFPPNGARVDVSDDTSDVGLALKAMGGAPPFTWFADGLPIVIGEARRETWWESPGKGFARLSVIDAQGHTASVQVRLD</sequence>
<evidence type="ECO:0000313" key="1">
    <source>
        <dbReference type="EMBL" id="MBK1864894.1"/>
    </source>
</evidence>
<comment type="caution">
    <text evidence="1">The sequence shown here is derived from an EMBL/GenBank/DDBJ whole genome shotgun (WGS) entry which is preliminary data.</text>
</comment>
<keyword evidence="2" id="KW-1185">Reference proteome</keyword>
<gene>
    <name evidence="1" type="primary">pbpC</name>
    <name evidence="1" type="ORF">JHL16_00885</name>
</gene>
<evidence type="ECO:0000313" key="2">
    <source>
        <dbReference type="Proteomes" id="UP000616151"/>
    </source>
</evidence>
<dbReference type="Proteomes" id="UP000616151">
    <property type="component" value="Unassembled WGS sequence"/>
</dbReference>
<proteinExistence type="predicted"/>
<name>A0ACC5QWY5_9HYPH</name>